<keyword evidence="2" id="KW-1133">Transmembrane helix</keyword>
<dbReference type="EMBL" id="RKHO01000001">
    <property type="protein sequence ID" value="ROR89316.1"/>
    <property type="molecule type" value="Genomic_DNA"/>
</dbReference>
<evidence type="ECO:0000313" key="4">
    <source>
        <dbReference type="Proteomes" id="UP000281738"/>
    </source>
</evidence>
<name>A0A3N2CPI5_9ACTN</name>
<keyword evidence="2" id="KW-0812">Transmembrane</keyword>
<dbReference type="OrthoDB" id="5186135at2"/>
<feature type="region of interest" description="Disordered" evidence="1">
    <location>
        <begin position="1"/>
        <end position="38"/>
    </location>
</feature>
<keyword evidence="4" id="KW-1185">Reference proteome</keyword>
<dbReference type="AlphaFoldDB" id="A0A3N2CPI5"/>
<evidence type="ECO:0000256" key="1">
    <source>
        <dbReference type="SAM" id="MobiDB-lite"/>
    </source>
</evidence>
<protein>
    <submittedName>
        <fullName evidence="3">Putative solute:sodium symporter small subunit</fullName>
    </submittedName>
</protein>
<proteinExistence type="predicted"/>
<feature type="compositionally biased region" description="Basic and acidic residues" evidence="1">
    <location>
        <begin position="1"/>
        <end position="15"/>
    </location>
</feature>
<evidence type="ECO:0000256" key="2">
    <source>
        <dbReference type="SAM" id="Phobius"/>
    </source>
</evidence>
<dbReference type="RefSeq" id="WP_123388697.1">
    <property type="nucleotide sequence ID" value="NZ_RKHO01000001.1"/>
</dbReference>
<accession>A0A3N2CPI5</accession>
<organism evidence="3 4">
    <name type="scientific">Nocardioides aurantiacus</name>
    <dbReference type="NCBI Taxonomy" id="86796"/>
    <lineage>
        <taxon>Bacteria</taxon>
        <taxon>Bacillati</taxon>
        <taxon>Actinomycetota</taxon>
        <taxon>Actinomycetes</taxon>
        <taxon>Propionibacteriales</taxon>
        <taxon>Nocardioidaceae</taxon>
        <taxon>Nocardioides</taxon>
    </lineage>
</organism>
<sequence length="130" mass="14803">MNEHPERTERTERVRVTSPRTGRSRQRPRPTPASEMEAQSELGEIYLRTLLRAQLRLGLGVLLALALTVGALPLLFVLVPWLTRAQLLGMPVSWGLLAFGCYPVLVLLAWRYVRLAERNERAFARVVERS</sequence>
<evidence type="ECO:0000313" key="3">
    <source>
        <dbReference type="EMBL" id="ROR89316.1"/>
    </source>
</evidence>
<comment type="caution">
    <text evidence="3">The sequence shown here is derived from an EMBL/GenBank/DDBJ whole genome shotgun (WGS) entry which is preliminary data.</text>
</comment>
<feature type="transmembrane region" description="Helical" evidence="2">
    <location>
        <begin position="57"/>
        <end position="82"/>
    </location>
</feature>
<reference evidence="3 4" key="1">
    <citation type="submission" date="2018-11" db="EMBL/GenBank/DDBJ databases">
        <title>Sequencing the genomes of 1000 actinobacteria strains.</title>
        <authorList>
            <person name="Klenk H.-P."/>
        </authorList>
    </citation>
    <scope>NUCLEOTIDE SEQUENCE [LARGE SCALE GENOMIC DNA]</scope>
    <source>
        <strain evidence="3 4">DSM 12652</strain>
    </source>
</reference>
<keyword evidence="2" id="KW-0472">Membrane</keyword>
<feature type="transmembrane region" description="Helical" evidence="2">
    <location>
        <begin position="94"/>
        <end position="113"/>
    </location>
</feature>
<gene>
    <name evidence="3" type="ORF">EDD33_0136</name>
</gene>
<dbReference type="Proteomes" id="UP000281738">
    <property type="component" value="Unassembled WGS sequence"/>
</dbReference>